<dbReference type="KEGG" id="pdio:PDMSB3_2810"/>
<proteinExistence type="predicted"/>
<accession>A0A5Q4ZMQ9</accession>
<feature type="compositionally biased region" description="Basic and acidic residues" evidence="1">
    <location>
        <begin position="90"/>
        <end position="133"/>
    </location>
</feature>
<dbReference type="EMBL" id="LR699553">
    <property type="protein sequence ID" value="VVD29266.1"/>
    <property type="molecule type" value="Genomic_DNA"/>
</dbReference>
<evidence type="ECO:0000313" key="3">
    <source>
        <dbReference type="Proteomes" id="UP000325811"/>
    </source>
</evidence>
<dbReference type="AlphaFoldDB" id="A0A5Q4ZMQ9"/>
<name>A0A5Q4ZMQ9_9BURK</name>
<evidence type="ECO:0000256" key="1">
    <source>
        <dbReference type="SAM" id="MobiDB-lite"/>
    </source>
</evidence>
<sequence length="151" mass="15624">MPALSVPSPVVPPCAFVTLAASPPDAAAGASAPAGRATLLLAGVMDCAAAGVDAANAAARTHDAHDATSIPLGRNGNLNTGRGADTSEPTGERDTSGEKRDSERARKRDDKNNGSCVKRETKREPRRLRDKEIGNVVEGQRNMPEILSPCG</sequence>
<keyword evidence="3" id="KW-1185">Reference proteome</keyword>
<dbReference type="Proteomes" id="UP000325811">
    <property type="component" value="Chromosome I"/>
</dbReference>
<protein>
    <submittedName>
        <fullName evidence="2">Uncharacterized protein</fullName>
    </submittedName>
</protein>
<evidence type="ECO:0000313" key="2">
    <source>
        <dbReference type="EMBL" id="VVD29266.1"/>
    </source>
</evidence>
<organism evidence="2 3">
    <name type="scientific">Paraburkholderia dioscoreae</name>
    <dbReference type="NCBI Taxonomy" id="2604047"/>
    <lineage>
        <taxon>Bacteria</taxon>
        <taxon>Pseudomonadati</taxon>
        <taxon>Pseudomonadota</taxon>
        <taxon>Betaproteobacteria</taxon>
        <taxon>Burkholderiales</taxon>
        <taxon>Burkholderiaceae</taxon>
        <taxon>Paraburkholderia</taxon>
    </lineage>
</organism>
<feature type="region of interest" description="Disordered" evidence="1">
    <location>
        <begin position="57"/>
        <end position="151"/>
    </location>
</feature>
<gene>
    <name evidence="2" type="ORF">PDMSB3_2810</name>
</gene>
<feature type="compositionally biased region" description="Low complexity" evidence="1">
    <location>
        <begin position="72"/>
        <end position="83"/>
    </location>
</feature>
<reference evidence="2 3" key="1">
    <citation type="submission" date="2019-08" db="EMBL/GenBank/DDBJ databases">
        <authorList>
            <person name="Herpell B J."/>
        </authorList>
    </citation>
    <scope>NUCLEOTIDE SEQUENCE [LARGE SCALE GENOMIC DNA]</scope>
    <source>
        <strain evidence="3">Msb3</strain>
    </source>
</reference>